<dbReference type="EMBL" id="JARKNE010000011">
    <property type="protein sequence ID" value="KAK5786900.1"/>
    <property type="molecule type" value="Genomic_DNA"/>
</dbReference>
<evidence type="ECO:0000313" key="3">
    <source>
        <dbReference type="Proteomes" id="UP001358586"/>
    </source>
</evidence>
<dbReference type="Proteomes" id="UP001358586">
    <property type="component" value="Chromosome 11"/>
</dbReference>
<evidence type="ECO:0000313" key="2">
    <source>
        <dbReference type="EMBL" id="KAK5786900.1"/>
    </source>
</evidence>
<organism evidence="2 3">
    <name type="scientific">Gossypium arboreum</name>
    <name type="common">Tree cotton</name>
    <name type="synonym">Gossypium nanking</name>
    <dbReference type="NCBI Taxonomy" id="29729"/>
    <lineage>
        <taxon>Eukaryota</taxon>
        <taxon>Viridiplantae</taxon>
        <taxon>Streptophyta</taxon>
        <taxon>Embryophyta</taxon>
        <taxon>Tracheophyta</taxon>
        <taxon>Spermatophyta</taxon>
        <taxon>Magnoliopsida</taxon>
        <taxon>eudicotyledons</taxon>
        <taxon>Gunneridae</taxon>
        <taxon>Pentapetalae</taxon>
        <taxon>rosids</taxon>
        <taxon>malvids</taxon>
        <taxon>Malvales</taxon>
        <taxon>Malvaceae</taxon>
        <taxon>Malvoideae</taxon>
        <taxon>Gossypium</taxon>
    </lineage>
</organism>
<gene>
    <name evidence="2" type="ORF">PVK06_041549</name>
</gene>
<keyword evidence="3" id="KW-1185">Reference proteome</keyword>
<feature type="region of interest" description="Disordered" evidence="1">
    <location>
        <begin position="53"/>
        <end position="89"/>
    </location>
</feature>
<reference evidence="2 3" key="1">
    <citation type="submission" date="2023-03" db="EMBL/GenBank/DDBJ databases">
        <title>WGS of Gossypium arboreum.</title>
        <authorList>
            <person name="Yu D."/>
        </authorList>
    </citation>
    <scope>NUCLEOTIDE SEQUENCE [LARGE SCALE GENOMIC DNA]</scope>
    <source>
        <tissue evidence="2">Leaf</tissue>
    </source>
</reference>
<sequence>MGAACLWNRNIPSVEEADALAVVQAGGNRVAHLLAKEGFLLIPEARCSVDEGGVGGDSGDCGGRRTKYVQNHRTGPAMQGKSARAEDAS</sequence>
<proteinExistence type="predicted"/>
<accession>A0ABR0NAP2</accession>
<evidence type="ECO:0000256" key="1">
    <source>
        <dbReference type="SAM" id="MobiDB-lite"/>
    </source>
</evidence>
<comment type="caution">
    <text evidence="2">The sequence shown here is derived from an EMBL/GenBank/DDBJ whole genome shotgun (WGS) entry which is preliminary data.</text>
</comment>
<name>A0ABR0NAP2_GOSAR</name>
<protein>
    <submittedName>
        <fullName evidence="2">Uncharacterized protein</fullName>
    </submittedName>
</protein>